<organism evidence="1 2">
    <name type="scientific">Entomophthora muscae</name>
    <dbReference type="NCBI Taxonomy" id="34485"/>
    <lineage>
        <taxon>Eukaryota</taxon>
        <taxon>Fungi</taxon>
        <taxon>Fungi incertae sedis</taxon>
        <taxon>Zoopagomycota</taxon>
        <taxon>Entomophthoromycotina</taxon>
        <taxon>Entomophthoromycetes</taxon>
        <taxon>Entomophthorales</taxon>
        <taxon>Entomophthoraceae</taxon>
        <taxon>Entomophthora</taxon>
    </lineage>
</organism>
<protein>
    <submittedName>
        <fullName evidence="1">Uncharacterized protein</fullName>
    </submittedName>
</protein>
<comment type="caution">
    <text evidence="1">The sequence shown here is derived from an EMBL/GenBank/DDBJ whole genome shotgun (WGS) entry which is preliminary data.</text>
</comment>
<dbReference type="Proteomes" id="UP001165960">
    <property type="component" value="Unassembled WGS sequence"/>
</dbReference>
<evidence type="ECO:0000313" key="1">
    <source>
        <dbReference type="EMBL" id="KAJ9087750.1"/>
    </source>
</evidence>
<keyword evidence="2" id="KW-1185">Reference proteome</keyword>
<dbReference type="EMBL" id="QTSX02000205">
    <property type="protein sequence ID" value="KAJ9087750.1"/>
    <property type="molecule type" value="Genomic_DNA"/>
</dbReference>
<reference evidence="1" key="1">
    <citation type="submission" date="2022-04" db="EMBL/GenBank/DDBJ databases">
        <title>Genome of the entomopathogenic fungus Entomophthora muscae.</title>
        <authorList>
            <person name="Elya C."/>
            <person name="Lovett B.R."/>
            <person name="Lee E."/>
            <person name="Macias A.M."/>
            <person name="Hajek A.E."/>
            <person name="De Bivort B.L."/>
            <person name="Kasson M.T."/>
            <person name="De Fine Licht H.H."/>
            <person name="Stajich J.E."/>
        </authorList>
    </citation>
    <scope>NUCLEOTIDE SEQUENCE</scope>
    <source>
        <strain evidence="1">Berkeley</strain>
    </source>
</reference>
<evidence type="ECO:0000313" key="2">
    <source>
        <dbReference type="Proteomes" id="UP001165960"/>
    </source>
</evidence>
<gene>
    <name evidence="1" type="ORF">DSO57_1030198</name>
</gene>
<sequence>MLENTVGIDFGTCFCRVAVVTGGQVDLLERIPSRVARKGYRFVAGDEALWYDKSYLSNAVANISRLEVSLETSVQVSRYDFSTMMLRHLKYCAERHWDSIDEVMVGVPYSFDFKRRNILKEAATSAGLNVRRLVNEPTAAAAAYKHLHQIKKETTLFVVMGGSSLDIAAIAIGKGVTVKAVASDLSMGGEDFTSVLVKYCLSKMAGEVGEAGKQTLWRLCERAKKQLSSHQHVTIEATSFLPSVDLQIVLTRELMERLAVNLISRMEEALVEVKTILTSHYLKVQKVVLEGGYTHMPWILHLVERLFGQVESFNVSSGYIAIGMAVLGAYPIQVVDLLPCRVELKTTPNFVYAEIPRYSILPASIELEVELFKKQQTVRFAAYDEAIHDPLASISIKHHSSDKTQTRTVTGSLSITNELEVSIRLVHPKKETSQTIACPPLGKLS</sequence>
<proteinExistence type="predicted"/>
<accession>A0ACC2UM01</accession>
<name>A0ACC2UM01_9FUNG</name>